<accession>A0ABS4P9I3</accession>
<proteinExistence type="predicted"/>
<feature type="compositionally biased region" description="Low complexity" evidence="1">
    <location>
        <begin position="433"/>
        <end position="446"/>
    </location>
</feature>
<feature type="region of interest" description="Disordered" evidence="1">
    <location>
        <begin position="429"/>
        <end position="484"/>
    </location>
</feature>
<gene>
    <name evidence="2" type="ORF">J2125_002483</name>
</gene>
<feature type="region of interest" description="Disordered" evidence="1">
    <location>
        <begin position="54"/>
        <end position="85"/>
    </location>
</feature>
<feature type="compositionally biased region" description="Polar residues" evidence="1">
    <location>
        <begin position="60"/>
        <end position="69"/>
    </location>
</feature>
<dbReference type="EMBL" id="JAGGMQ010000001">
    <property type="protein sequence ID" value="MBP2169291.1"/>
    <property type="molecule type" value="Genomic_DNA"/>
</dbReference>
<evidence type="ECO:0000313" key="3">
    <source>
        <dbReference type="Proteomes" id="UP001195624"/>
    </source>
</evidence>
<evidence type="ECO:0000313" key="2">
    <source>
        <dbReference type="EMBL" id="MBP2169291.1"/>
    </source>
</evidence>
<organism evidence="2 3">
    <name type="scientific">Winslowiella toletana</name>
    <dbReference type="NCBI Taxonomy" id="92490"/>
    <lineage>
        <taxon>Bacteria</taxon>
        <taxon>Pseudomonadati</taxon>
        <taxon>Pseudomonadota</taxon>
        <taxon>Gammaproteobacteria</taxon>
        <taxon>Enterobacterales</taxon>
        <taxon>Erwiniaceae</taxon>
        <taxon>Winslowiella</taxon>
    </lineage>
</organism>
<feature type="compositionally biased region" description="Low complexity" evidence="1">
    <location>
        <begin position="472"/>
        <end position="484"/>
    </location>
</feature>
<name>A0ABS4P9I3_9GAMM</name>
<sequence>MSDGSISRDNSRNLWMVQTTENERITQNTPYLPRFSGVSNTDVTGWMDRNRDFMRHPTNALPSSSSAVRQTDDSQNRGTQFYTGGRLPQVPSAWSTIHTEIRVLPVPSFKVIPDPSQYPPGNIRAFDTIPGPSQYLQTSGAIQGHSLYRQTSDAIPGFHQYAEFTSDARYRVQGSQDCTITGSKISSGTSPSGLLKCANNKLLHLLQAETVLTTQTETPALTEPLDLTATPALTESLDLTATPAPTESLDLTATPAPTETETYTKTLEEKFEKVVQATNSFILRHNIFASLPENPPGLRNPQLFDTVKACALIRFAGVEGINIGDPAIIKKLAAYTDIPANTLHEEANQVISISKRSDNSQLWQSNQATIVSEAEDVQWQLNKPQQSWAGSTVSSTAQLNRTTAQLNLSTTQWQSSPATITRLTEDVQRQLNQKQSSSASSAAQQQLRRTTGAPFATDIEQNLKQKRKQKQKPSSSQAADSSTKQLNLITQDLDQAAMDSLNRAAKDDKNRAAEATKNRVLEALTKQEMPRYSSGSTEKTAIKQLSTKPQAEQLELLKIMVDIDDPNGKPVMTDSQITFLEGISFLNRETGKPALTGPGRNALAEMLVKGNDLLLATGIDKIDDPRCVDRLMQLIPQTRPFRRNGACLMVVDGDNKVTGIYTTFGQRVSVGEVLDGSKIAVVKRERVQQVSSDGGVVYTNQYHALWSEGQNISIAQSQTGETFFGKGIHMSTFELPTHAAFAALAFRNMGLGAVFLRRQQNPEEAAAADATAALIPIEDAAADAAKAAQIATTYSNTSQKYKTKADARQINKVASSAAAYEDALLVRIAADQIVKGGNMLGRQVRATLLRAGLQSKEYSQKKLSP</sequence>
<dbReference type="RefSeq" id="WP_157819448.1">
    <property type="nucleotide sequence ID" value="NZ_JAGGMQ010000001.1"/>
</dbReference>
<evidence type="ECO:0000256" key="1">
    <source>
        <dbReference type="SAM" id="MobiDB-lite"/>
    </source>
</evidence>
<keyword evidence="3" id="KW-1185">Reference proteome</keyword>
<dbReference type="Proteomes" id="UP001195624">
    <property type="component" value="Unassembled WGS sequence"/>
</dbReference>
<reference evidence="3" key="1">
    <citation type="submission" date="2023-07" db="EMBL/GenBank/DDBJ databases">
        <title>Genome mining of underrepresented organisms for secondary metabolites.</title>
        <authorList>
            <person name="D'Agostino P.M."/>
        </authorList>
    </citation>
    <scope>NUCLEOTIDE SEQUENCE [LARGE SCALE GENOMIC DNA]</scope>
    <source>
        <strain evidence="3">WS4403</strain>
    </source>
</reference>
<protein>
    <submittedName>
        <fullName evidence="2">Uncharacterized protein</fullName>
    </submittedName>
</protein>
<comment type="caution">
    <text evidence="2">The sequence shown here is derived from an EMBL/GenBank/DDBJ whole genome shotgun (WGS) entry which is preliminary data.</text>
</comment>